<proteinExistence type="predicted"/>
<comment type="caution">
    <text evidence="1">The sequence shown here is derived from an EMBL/GenBank/DDBJ whole genome shotgun (WGS) entry which is preliminary data.</text>
</comment>
<evidence type="ECO:0000313" key="1">
    <source>
        <dbReference type="EMBL" id="KAJ7532016.1"/>
    </source>
</evidence>
<accession>A0ACC2BQH7</accession>
<sequence length="595" mass="65045">MTRVDDYGLKGSIKNSIHNLVERKAAEQYTGANKETSAITLRESSSDPTDADEYQLSKFSVLPCLTRDLASELSEQEENIDGKGGTPDQGNDSGEADRQETRADEVGSSNRRSVSSMRAHRLEGAGSNDDMVLPALAPPTSTKVPFILKPVDQSSAERDNTAERVFMRPTSQTALYTPKLKRADNHDSTLELRKHKIIVIQNSNEEGSSDTSMRLACSSQEHENFEDCDVQAGEKPVKSLKLFGVELKVFALDQGSERSECQQQSSKHLAMKASERSVSPYIERLKAHPVEHEEEYGDGNVAQTIAKSKGIDVQLSESASACSGSLNKDRRTYQCPFCLRDFASSQALGGHQNAHKRERQQAKRAQLHARRQARIMSLPTTGEMNRSLRHNQWMSRSPHIAPHAARVNLYHPPQGAASMLTISGVPPASQSPTSLWNSHHHTAAATFPANGCTAFPTSAATQRSNSPWLCFSQNSQVLSSYDLIGRPFSEAATSTGASSIDYGSLGMYSLPLEGRVQDPPPKLLKANSGGWQAELDLQIPEKAEKQKILQQKVYGVASEINARVKPLQLNREADDQCSLHLGLGILPSSSSSAIL</sequence>
<dbReference type="EMBL" id="CM055105">
    <property type="protein sequence ID" value="KAJ7532016.1"/>
    <property type="molecule type" value="Genomic_DNA"/>
</dbReference>
<dbReference type="Proteomes" id="UP001162992">
    <property type="component" value="Chromosome 14"/>
</dbReference>
<protein>
    <submittedName>
        <fullName evidence="1">Uncharacterized protein</fullName>
    </submittedName>
</protein>
<organism evidence="1 2">
    <name type="scientific">Diphasiastrum complanatum</name>
    <name type="common">Issler's clubmoss</name>
    <name type="synonym">Lycopodium complanatum</name>
    <dbReference type="NCBI Taxonomy" id="34168"/>
    <lineage>
        <taxon>Eukaryota</taxon>
        <taxon>Viridiplantae</taxon>
        <taxon>Streptophyta</taxon>
        <taxon>Embryophyta</taxon>
        <taxon>Tracheophyta</taxon>
        <taxon>Lycopodiopsida</taxon>
        <taxon>Lycopodiales</taxon>
        <taxon>Lycopodiaceae</taxon>
        <taxon>Lycopodioideae</taxon>
        <taxon>Diphasiastrum</taxon>
    </lineage>
</organism>
<name>A0ACC2BQH7_DIPCM</name>
<gene>
    <name evidence="1" type="ORF">O6H91_14G069000</name>
</gene>
<keyword evidence="2" id="KW-1185">Reference proteome</keyword>
<evidence type="ECO:0000313" key="2">
    <source>
        <dbReference type="Proteomes" id="UP001162992"/>
    </source>
</evidence>
<reference evidence="2" key="1">
    <citation type="journal article" date="2024" name="Proc. Natl. Acad. Sci. U.S.A.">
        <title>Extraordinary preservation of gene collinearity over three hundred million years revealed in homosporous lycophytes.</title>
        <authorList>
            <person name="Li C."/>
            <person name="Wickell D."/>
            <person name="Kuo L.Y."/>
            <person name="Chen X."/>
            <person name="Nie B."/>
            <person name="Liao X."/>
            <person name="Peng D."/>
            <person name="Ji J."/>
            <person name="Jenkins J."/>
            <person name="Williams M."/>
            <person name="Shu S."/>
            <person name="Plott C."/>
            <person name="Barry K."/>
            <person name="Rajasekar S."/>
            <person name="Grimwood J."/>
            <person name="Han X."/>
            <person name="Sun S."/>
            <person name="Hou Z."/>
            <person name="He W."/>
            <person name="Dai G."/>
            <person name="Sun C."/>
            <person name="Schmutz J."/>
            <person name="Leebens-Mack J.H."/>
            <person name="Li F.W."/>
            <person name="Wang L."/>
        </authorList>
    </citation>
    <scope>NUCLEOTIDE SEQUENCE [LARGE SCALE GENOMIC DNA]</scope>
    <source>
        <strain evidence="2">cv. PW_Plant_1</strain>
    </source>
</reference>